<dbReference type="NCBIfam" id="TIGR00585">
    <property type="entry name" value="mutl"/>
    <property type="match status" value="1"/>
</dbReference>
<dbReference type="GO" id="GO:0032300">
    <property type="term" value="C:mismatch repair complex"/>
    <property type="evidence" value="ECO:0007669"/>
    <property type="project" value="InterPro"/>
</dbReference>
<dbReference type="Pfam" id="PF08676">
    <property type="entry name" value="MutL_C"/>
    <property type="match status" value="1"/>
</dbReference>
<evidence type="ECO:0000256" key="2">
    <source>
        <dbReference type="ARBA" id="ARBA00022763"/>
    </source>
</evidence>
<dbReference type="InterPro" id="IPR014790">
    <property type="entry name" value="MutL_C"/>
</dbReference>
<evidence type="ECO:0000259" key="5">
    <source>
        <dbReference type="SMART" id="SM00853"/>
    </source>
</evidence>
<dbReference type="GO" id="GO:0005524">
    <property type="term" value="F:ATP binding"/>
    <property type="evidence" value="ECO:0007669"/>
    <property type="project" value="InterPro"/>
</dbReference>
<dbReference type="InterPro" id="IPR036890">
    <property type="entry name" value="HATPase_C_sf"/>
</dbReference>
<dbReference type="SMART" id="SM00853">
    <property type="entry name" value="MutL_C"/>
    <property type="match status" value="1"/>
</dbReference>
<comment type="similarity">
    <text evidence="1">Belongs to the DNA mismatch repair MutL/HexB family.</text>
</comment>
<dbReference type="PANTHER" id="PTHR10073">
    <property type="entry name" value="DNA MISMATCH REPAIR PROTEIN MLH, PMS, MUTL"/>
    <property type="match status" value="1"/>
</dbReference>
<keyword evidence="3" id="KW-0234">DNA repair</keyword>
<dbReference type="Gene3D" id="3.30.1540.20">
    <property type="entry name" value="MutL, C-terminal domain, dimerisation subdomain"/>
    <property type="match status" value="1"/>
</dbReference>
<feature type="domain" description="MutL C-terminal dimerisation" evidence="5">
    <location>
        <begin position="504"/>
        <end position="646"/>
    </location>
</feature>
<dbReference type="InterPro" id="IPR042121">
    <property type="entry name" value="MutL_C_regsub"/>
</dbReference>
<feature type="domain" description="DNA mismatch repair protein S5" evidence="6">
    <location>
        <begin position="202"/>
        <end position="320"/>
    </location>
</feature>
<feature type="compositionally biased region" description="Polar residues" evidence="4">
    <location>
        <begin position="356"/>
        <end position="365"/>
    </location>
</feature>
<comment type="caution">
    <text evidence="7">The sequence shown here is derived from an EMBL/GenBank/DDBJ whole genome shotgun (WGS) entry which is preliminary data.</text>
</comment>
<dbReference type="InterPro" id="IPR014721">
    <property type="entry name" value="Ribsml_uS5_D2-typ_fold_subgr"/>
</dbReference>
<proteinExistence type="inferred from homology"/>
<dbReference type="InterPro" id="IPR002099">
    <property type="entry name" value="MutL/Mlh/PMS"/>
</dbReference>
<evidence type="ECO:0000256" key="4">
    <source>
        <dbReference type="SAM" id="MobiDB-lite"/>
    </source>
</evidence>
<dbReference type="SUPFAM" id="SSF54211">
    <property type="entry name" value="Ribosomal protein S5 domain 2-like"/>
    <property type="match status" value="1"/>
</dbReference>
<evidence type="ECO:0000256" key="3">
    <source>
        <dbReference type="ARBA" id="ARBA00023204"/>
    </source>
</evidence>
<dbReference type="InterPro" id="IPR038973">
    <property type="entry name" value="MutL/Mlh/Pms-like"/>
</dbReference>
<reference evidence="7" key="1">
    <citation type="journal article" date="2012" name="PLoS ONE">
        <title>Gene sets for utilization of primary and secondary nutrition supplies in the distal gut of endangered iberian lynx.</title>
        <authorList>
            <person name="Alcaide M."/>
            <person name="Messina E."/>
            <person name="Richter M."/>
            <person name="Bargiela R."/>
            <person name="Peplies J."/>
            <person name="Huws S.A."/>
            <person name="Newbold C.J."/>
            <person name="Golyshin P.N."/>
            <person name="Simon M.A."/>
            <person name="Lopez G."/>
            <person name="Yakimov M.M."/>
            <person name="Ferrer M."/>
        </authorList>
    </citation>
    <scope>NUCLEOTIDE SEQUENCE</scope>
</reference>
<evidence type="ECO:0000313" key="7">
    <source>
        <dbReference type="EMBL" id="EJW91331.1"/>
    </source>
</evidence>
<dbReference type="Gene3D" id="3.30.565.10">
    <property type="entry name" value="Histidine kinase-like ATPase, C-terminal domain"/>
    <property type="match status" value="1"/>
</dbReference>
<dbReference type="EMBL" id="AMCI01008247">
    <property type="protein sequence ID" value="EJW91331.1"/>
    <property type="molecule type" value="Genomic_DNA"/>
</dbReference>
<dbReference type="HAMAP" id="MF_00149">
    <property type="entry name" value="DNA_mis_repair"/>
    <property type="match status" value="1"/>
</dbReference>
<dbReference type="InterPro" id="IPR014762">
    <property type="entry name" value="DNA_mismatch_repair_CS"/>
</dbReference>
<dbReference type="CDD" id="cd16926">
    <property type="entry name" value="HATPase_MutL-MLH-PMS-like"/>
    <property type="match status" value="1"/>
</dbReference>
<evidence type="ECO:0000259" key="6">
    <source>
        <dbReference type="SMART" id="SM01340"/>
    </source>
</evidence>
<dbReference type="SMART" id="SM01340">
    <property type="entry name" value="DNA_mis_repair"/>
    <property type="match status" value="1"/>
</dbReference>
<dbReference type="SUPFAM" id="SSF55874">
    <property type="entry name" value="ATPase domain of HSP90 chaperone/DNA topoisomerase II/histidine kinase"/>
    <property type="match status" value="1"/>
</dbReference>
<dbReference type="Gene3D" id="3.30.1370.100">
    <property type="entry name" value="MutL, C-terminal domain, regulatory subdomain"/>
    <property type="match status" value="1"/>
</dbReference>
<dbReference type="GO" id="GO:0030983">
    <property type="term" value="F:mismatched DNA binding"/>
    <property type="evidence" value="ECO:0007669"/>
    <property type="project" value="InterPro"/>
</dbReference>
<dbReference type="PROSITE" id="PS00058">
    <property type="entry name" value="DNA_MISMATCH_REPAIR_1"/>
    <property type="match status" value="1"/>
</dbReference>
<dbReference type="InterPro" id="IPR037198">
    <property type="entry name" value="MutL_C_sf"/>
</dbReference>
<keyword evidence="2" id="KW-0227">DNA damage</keyword>
<dbReference type="Gene3D" id="3.30.230.10">
    <property type="match status" value="1"/>
</dbReference>
<dbReference type="InterPro" id="IPR013507">
    <property type="entry name" value="DNA_mismatch_S5_2-like"/>
</dbReference>
<dbReference type="InterPro" id="IPR020568">
    <property type="entry name" value="Ribosomal_Su5_D2-typ_SF"/>
</dbReference>
<organism evidence="7">
    <name type="scientific">gut metagenome</name>
    <dbReference type="NCBI Taxonomy" id="749906"/>
    <lineage>
        <taxon>unclassified sequences</taxon>
        <taxon>metagenomes</taxon>
        <taxon>organismal metagenomes</taxon>
    </lineage>
</organism>
<dbReference type="Pfam" id="PF13589">
    <property type="entry name" value="HATPase_c_3"/>
    <property type="match status" value="1"/>
</dbReference>
<feature type="region of interest" description="Disordered" evidence="4">
    <location>
        <begin position="344"/>
        <end position="382"/>
    </location>
</feature>
<name>J9F8V2_9ZZZZ</name>
<dbReference type="PANTHER" id="PTHR10073:SF12">
    <property type="entry name" value="DNA MISMATCH REPAIR PROTEIN MLH1"/>
    <property type="match status" value="1"/>
</dbReference>
<dbReference type="AlphaFoldDB" id="J9F8V2"/>
<dbReference type="SUPFAM" id="SSF118116">
    <property type="entry name" value="DNA mismatch repair protein MutL"/>
    <property type="match status" value="1"/>
</dbReference>
<dbReference type="FunFam" id="3.30.565.10:FF:000003">
    <property type="entry name" value="DNA mismatch repair endonuclease MutL"/>
    <property type="match status" value="1"/>
</dbReference>
<dbReference type="InterPro" id="IPR020667">
    <property type="entry name" value="DNA_mismatch_repair_MutL"/>
</dbReference>
<dbReference type="GO" id="GO:0006298">
    <property type="term" value="P:mismatch repair"/>
    <property type="evidence" value="ECO:0007669"/>
    <property type="project" value="InterPro"/>
</dbReference>
<dbReference type="Pfam" id="PF01119">
    <property type="entry name" value="DNA_mis_repair"/>
    <property type="match status" value="1"/>
</dbReference>
<sequence>MPDAVANQIAAGEVIQRPASVVKELVENAIDAGAHHIDVLVVEAGKTSIQVIDDGKGMSETDARLAFERHATSKIREAADLFALQTMGFRGEALASIAAVAQVELRTRREEEEVGTLLCIAGSKVESQEVVACAKGSSFSVKNLFFNVPARRKFLKSNQTELSNILAEFERIALVNPDVSFTLHHNGTELFNLPAIPLRQRIMGVFGKKMNQNLLSVKVDTTMVRVSGYVGKPETARKKGARQFFFVNGRYMRHPYFHKAVMEAYEQLIPAGEQVSYFIYFEIDPAHIDVNIHPTKTEIKFENEQAVWQILAAAVKECLGKFNAVPSIDFDTEGRPDIPAFEASPFEGLQPPPTACNPTYNPFQASSGGGSGSTSRSSSGGGFGHEAVWEAAALGGPAAGETVDRETASSYDVFGRSAGTGSYDAFSRSAYGNGSSSHWEPFFEGLERPTASAPLPDGTVEAAGDMYGEGEAGKWTPVTDGPLEYTGLYPVAEEAAPAIETTGQHYQFKGRFILTSVKSGLMIIDQQRAHIRILYEQYMNQISRHQGASQGMLFPDIVQFPPSEVAILQEIMDDLSFLGFELTDLGGGSYAINGVPAGIEGLNPTELVQNLVHTAQEKGVQVKEEVQSKLALSLAKAAAIVPGQILTNEEMTGLVDGLFALATPNYTPDGKTVLSVIQEVDLEKLFK</sequence>
<evidence type="ECO:0000256" key="1">
    <source>
        <dbReference type="ARBA" id="ARBA00006082"/>
    </source>
</evidence>
<protein>
    <submittedName>
        <fullName evidence="7">DNA mismatch repair protein MutL</fullName>
    </submittedName>
</protein>
<gene>
    <name evidence="7" type="ORF">EVA_20561</name>
</gene>
<dbReference type="CDD" id="cd00782">
    <property type="entry name" value="MutL_Trans"/>
    <property type="match status" value="1"/>
</dbReference>
<dbReference type="GO" id="GO:0016887">
    <property type="term" value="F:ATP hydrolysis activity"/>
    <property type="evidence" value="ECO:0007669"/>
    <property type="project" value="InterPro"/>
</dbReference>
<accession>J9F8V2</accession>
<dbReference type="InterPro" id="IPR042120">
    <property type="entry name" value="MutL_C_dimsub"/>
</dbReference>
<dbReference type="GO" id="GO:0140664">
    <property type="term" value="F:ATP-dependent DNA damage sensor activity"/>
    <property type="evidence" value="ECO:0007669"/>
    <property type="project" value="InterPro"/>
</dbReference>